<dbReference type="PANTHER" id="PTHR31828:SF10">
    <property type="entry name" value="PHOSPHOLIPASE A1-IIDELTA"/>
    <property type="match status" value="1"/>
</dbReference>
<dbReference type="GO" id="GO:0008970">
    <property type="term" value="F:phospholipase A1 activity"/>
    <property type="evidence" value="ECO:0007669"/>
    <property type="project" value="UniProtKB-UniRule"/>
</dbReference>
<dbReference type="PANTHER" id="PTHR31828">
    <property type="entry name" value="PHOSPHOLIPASE A1-IIGAMMA"/>
    <property type="match status" value="1"/>
</dbReference>
<dbReference type="Pfam" id="PF01764">
    <property type="entry name" value="Lipase_3"/>
    <property type="match status" value="1"/>
</dbReference>
<comment type="function">
    <text evidence="5">Acylhydrolase that catalyzes the hydrolysis of phospholipids at the sn-1 position.</text>
</comment>
<keyword evidence="9" id="KW-1185">Reference proteome</keyword>
<dbReference type="EC" id="3.1.1.-" evidence="5"/>
<comment type="similarity">
    <text evidence="1 5">Belongs to the AB hydrolase superfamily. Lipase family.</text>
</comment>
<proteinExistence type="inferred from homology"/>
<protein>
    <recommendedName>
        <fullName evidence="5">Phospholipase A1</fullName>
        <ecNumber evidence="5">3.1.1.-</ecNumber>
    </recommendedName>
</protein>
<reference evidence="8 9" key="1">
    <citation type="journal article" date="2022" name="Nat. Genet.">
        <title>Improved pea reference genome and pan-genome highlight genomic features and evolutionary characteristics.</title>
        <authorList>
            <person name="Yang T."/>
            <person name="Liu R."/>
            <person name="Luo Y."/>
            <person name="Hu S."/>
            <person name="Wang D."/>
            <person name="Wang C."/>
            <person name="Pandey M.K."/>
            <person name="Ge S."/>
            <person name="Xu Q."/>
            <person name="Li N."/>
            <person name="Li G."/>
            <person name="Huang Y."/>
            <person name="Saxena R.K."/>
            <person name="Ji Y."/>
            <person name="Li M."/>
            <person name="Yan X."/>
            <person name="He Y."/>
            <person name="Liu Y."/>
            <person name="Wang X."/>
            <person name="Xiang C."/>
            <person name="Varshney R.K."/>
            <person name="Ding H."/>
            <person name="Gao S."/>
            <person name="Zong X."/>
        </authorList>
    </citation>
    <scope>NUCLEOTIDE SEQUENCE [LARGE SCALE GENOMIC DNA]</scope>
    <source>
        <strain evidence="8 9">cv. Zhongwan 6</strain>
    </source>
</reference>
<dbReference type="EMBL" id="JAMSHJ010000007">
    <property type="protein sequence ID" value="KAI5387643.1"/>
    <property type="molecule type" value="Genomic_DNA"/>
</dbReference>
<dbReference type="Proteomes" id="UP001058974">
    <property type="component" value="Chromosome 7"/>
</dbReference>
<dbReference type="SUPFAM" id="SSF53474">
    <property type="entry name" value="alpha/beta-Hydrolases"/>
    <property type="match status" value="1"/>
</dbReference>
<feature type="compositionally biased region" description="Low complexity" evidence="6">
    <location>
        <begin position="24"/>
        <end position="33"/>
    </location>
</feature>
<evidence type="ECO:0000256" key="2">
    <source>
        <dbReference type="ARBA" id="ARBA00022801"/>
    </source>
</evidence>
<evidence type="ECO:0000313" key="8">
    <source>
        <dbReference type="EMBL" id="KAI5387643.1"/>
    </source>
</evidence>
<evidence type="ECO:0000256" key="3">
    <source>
        <dbReference type="ARBA" id="ARBA00022963"/>
    </source>
</evidence>
<keyword evidence="3 5" id="KW-0442">Lipid degradation</keyword>
<dbReference type="GO" id="GO:0009650">
    <property type="term" value="P:UV protection"/>
    <property type="evidence" value="ECO:0007669"/>
    <property type="project" value="EnsemblPlants"/>
</dbReference>
<dbReference type="AlphaFoldDB" id="A0A9D4VPA0"/>
<evidence type="ECO:0000256" key="4">
    <source>
        <dbReference type="ARBA" id="ARBA00023098"/>
    </source>
</evidence>
<evidence type="ECO:0000256" key="1">
    <source>
        <dbReference type="ARBA" id="ARBA00010701"/>
    </source>
</evidence>
<sequence>MGLSHKKSPINMATDTETPPPPTSSSTTSTTTTNQDTWNQLLGSNNWETLLNPLDLNLRNLILRCGDFIQTTYDAFNNDQHSIYCGSSRYGKSTFFNKVMLENPTHYTVVSFLYATARVSVPEAFLLHSLSRESWDRESNWIGYIAVTSDQRSRELGRREIYIVWRGTTRDLEWINVFGAAPESASGLLSAKSLSQLNVPNKNKDDGSSSSDNEDDKRLPKVMKGWLTIYTSDDPKSPFTKTSVRTQILNKIKSLLNIYKNENPSVVFVGHSLGASLSVVSAFDLVENGVTDIPVAAFVFGSPQVGNKAFNDRFKKFPNLKVLHVRNVIDLIPHYPGKLLGYEYTGVELVIDTRKSTSLSDSKNPSDWHNLQAMLHVVAGWNGSEGEFELKVKRSVALVNKSCDYLKEECHVPGSWWVEKNKGLVRREDGEWVDVPDKEDLPVPEEY</sequence>
<organism evidence="8 9">
    <name type="scientific">Pisum sativum</name>
    <name type="common">Garden pea</name>
    <name type="synonym">Lathyrus oleraceus</name>
    <dbReference type="NCBI Taxonomy" id="3888"/>
    <lineage>
        <taxon>Eukaryota</taxon>
        <taxon>Viridiplantae</taxon>
        <taxon>Streptophyta</taxon>
        <taxon>Embryophyta</taxon>
        <taxon>Tracheophyta</taxon>
        <taxon>Spermatophyta</taxon>
        <taxon>Magnoliopsida</taxon>
        <taxon>eudicotyledons</taxon>
        <taxon>Gunneridae</taxon>
        <taxon>Pentapetalae</taxon>
        <taxon>rosids</taxon>
        <taxon>fabids</taxon>
        <taxon>Fabales</taxon>
        <taxon>Fabaceae</taxon>
        <taxon>Papilionoideae</taxon>
        <taxon>50 kb inversion clade</taxon>
        <taxon>NPAAA clade</taxon>
        <taxon>Hologalegina</taxon>
        <taxon>IRL clade</taxon>
        <taxon>Fabeae</taxon>
        <taxon>Lathyrus</taxon>
    </lineage>
</organism>
<dbReference type="GO" id="GO:0005737">
    <property type="term" value="C:cytoplasm"/>
    <property type="evidence" value="ECO:0007669"/>
    <property type="project" value="EnsemblPlants"/>
</dbReference>
<dbReference type="InterPro" id="IPR033556">
    <property type="entry name" value="PLA"/>
</dbReference>
<dbReference type="Gramene" id="Psat07G0365000-T1">
    <property type="protein sequence ID" value="KAI5387643.1"/>
    <property type="gene ID" value="KIW84_073650"/>
</dbReference>
<evidence type="ECO:0000259" key="7">
    <source>
        <dbReference type="Pfam" id="PF01764"/>
    </source>
</evidence>
<gene>
    <name evidence="8" type="ORF">KIW84_073650</name>
</gene>
<dbReference type="GO" id="GO:0016042">
    <property type="term" value="P:lipid catabolic process"/>
    <property type="evidence" value="ECO:0007669"/>
    <property type="project" value="UniProtKB-UniRule"/>
</dbReference>
<dbReference type="Gene3D" id="3.40.50.1820">
    <property type="entry name" value="alpha/beta hydrolase"/>
    <property type="match status" value="1"/>
</dbReference>
<comment type="caution">
    <text evidence="8">The sequence shown here is derived from an EMBL/GenBank/DDBJ whole genome shotgun (WGS) entry which is preliminary data.</text>
</comment>
<dbReference type="FunFam" id="3.40.50.1820:FF:000065">
    <property type="entry name" value="Phospholipase A1-II 3"/>
    <property type="match status" value="1"/>
</dbReference>
<accession>A0A9D4VPA0</accession>
<dbReference type="InterPro" id="IPR002921">
    <property type="entry name" value="Fungal_lipase-type"/>
</dbReference>
<dbReference type="InterPro" id="IPR029058">
    <property type="entry name" value="AB_hydrolase_fold"/>
</dbReference>
<evidence type="ECO:0000256" key="6">
    <source>
        <dbReference type="SAM" id="MobiDB-lite"/>
    </source>
</evidence>
<keyword evidence="2 5" id="KW-0378">Hydrolase</keyword>
<feature type="domain" description="Fungal lipase-type" evidence="7">
    <location>
        <begin position="162"/>
        <end position="338"/>
    </location>
</feature>
<evidence type="ECO:0000256" key="5">
    <source>
        <dbReference type="RuleBase" id="RU367093"/>
    </source>
</evidence>
<dbReference type="CDD" id="cd00519">
    <property type="entry name" value="Lipase_3"/>
    <property type="match status" value="1"/>
</dbReference>
<name>A0A9D4VPA0_PEA</name>
<keyword evidence="4 5" id="KW-0443">Lipid metabolism</keyword>
<dbReference type="GO" id="GO:0071493">
    <property type="term" value="P:cellular response to UV-B"/>
    <property type="evidence" value="ECO:0007669"/>
    <property type="project" value="EnsemblPlants"/>
</dbReference>
<evidence type="ECO:0000313" key="9">
    <source>
        <dbReference type="Proteomes" id="UP001058974"/>
    </source>
</evidence>
<dbReference type="OrthoDB" id="438440at2759"/>
<feature type="region of interest" description="Disordered" evidence="6">
    <location>
        <begin position="1"/>
        <end position="35"/>
    </location>
</feature>